<accession>A0A1J1GWU8</accession>
<feature type="coiled-coil region" evidence="1">
    <location>
        <begin position="4073"/>
        <end position="4100"/>
    </location>
</feature>
<comment type="caution">
    <text evidence="2">The sequence shown here is derived from an EMBL/GenBank/DDBJ whole genome shotgun (WGS) entry which is preliminary data.</text>
</comment>
<feature type="coiled-coil region" evidence="1">
    <location>
        <begin position="1208"/>
        <end position="1242"/>
    </location>
</feature>
<gene>
    <name evidence="2" type="ORF">PGAL8A_00461500</name>
</gene>
<feature type="coiled-coil region" evidence="1">
    <location>
        <begin position="1047"/>
        <end position="1144"/>
    </location>
</feature>
<feature type="coiled-coil region" evidence="1">
    <location>
        <begin position="3285"/>
        <end position="3319"/>
    </location>
</feature>
<dbReference type="OMA" id="GKDHKSP"/>
<feature type="coiled-coil region" evidence="1">
    <location>
        <begin position="2000"/>
        <end position="2041"/>
    </location>
</feature>
<feature type="coiled-coil region" evidence="1">
    <location>
        <begin position="2930"/>
        <end position="2985"/>
    </location>
</feature>
<feature type="coiled-coil region" evidence="1">
    <location>
        <begin position="4281"/>
        <end position="4500"/>
    </location>
</feature>
<name>A0A1J1GWU8_PLAGA</name>
<dbReference type="EMBL" id="CVMV01000083">
    <property type="protein sequence ID" value="CRG97035.1"/>
    <property type="molecule type" value="Genomic_DNA"/>
</dbReference>
<feature type="coiled-coil region" evidence="1">
    <location>
        <begin position="2562"/>
        <end position="2596"/>
    </location>
</feature>
<feature type="coiled-coil region" evidence="1">
    <location>
        <begin position="5088"/>
        <end position="5115"/>
    </location>
</feature>
<dbReference type="RefSeq" id="XP_028529838.1">
    <property type="nucleotide sequence ID" value="XM_028673380.1"/>
</dbReference>
<feature type="coiled-coil region" evidence="1">
    <location>
        <begin position="3162"/>
        <end position="3256"/>
    </location>
</feature>
<evidence type="ECO:0000313" key="2">
    <source>
        <dbReference type="EMBL" id="CRG97035.1"/>
    </source>
</evidence>
<feature type="coiled-coil region" evidence="1">
    <location>
        <begin position="2493"/>
        <end position="2520"/>
    </location>
</feature>
<sequence>MKSYSLNNLDNKSINNIYKKLIENNTNHNINNLSNHEECNTDEKNMKDEIVNEVLKLKTELKNVLMENNELKKKYNEDTEKLNLVALKNATILNEVSDEKKTIQIEYNNYKIESMKDIKRLQDELDKNVIMLNCLKDEILFKEEELRKAEVIEKLYKQETEMNQEKDIKIKNLEKLLNEKNNISEQEAIDRLTEKNIKEEIELIRKELEKKNNELIILNKKYENLKKTNREIERKISFLKEEVDYYKNNENSFIMQNIFNSENNLDDSICKKNLMKIYVLYNVLYKIILYDQRSLLEKEKFAYSLEKENTHFLKKFITDEIYCQYLKDCISKINLTYQIDLHKQEKKYMILNSEYDILYNKFLHEKNENCLLNEKYENIIYNQKAEINNLKSHISTQDKDKEILTKYIDNYITYIENSYEKYCILKNDYKNLEESFNDLEEKNKNLMNLVNGNDKYANILFENNNLKTKNTITLDIDHIKLIKNDIKDKDIQIIELESRNLELEKQIDKLNEELLKNKKNKYTENESLKLKELCYDLKDICSKLELENKEKNYIIDDLTEKLSQAEKKNKDNQVILELSEFRIQNFNDNVKYYQQKVNELSEKLQKKEEEIAIFQDYNERLKDEKEKMVFENEKIIKTLEEIQEENDNLKKERNIIRNNILDNSALLLNDIYYSNENPIINMNDINNKISDNESKEEKGNIYKDILKLKQSKKKVVQEKNDLEAKIDKLTDENILLIKENEEVFDKLQMLSKENIKMNNELIRAKADAEKSLFYLDREKKEKLKYKLLLRKRKRKNKKMYNIFNKMMNTVRHLIINIKKIDKENKKNDINNSFFISSSSEDNFEEGMLSANDNSNTQLILSSITKSKNSNNNTSIDGKNSMQSKSTKVFKLPEDISSLKFIDKGKNIHKRKKKKTVYMRIRMHRFSICNNFKINLIKYKKAYKELNNTLYFLNEKKNDNLNILEIQSKNVKTLETFYSLPNSTDSKIITHEKKKKKENDFSFFEIEKLINDINYVNRKYESKVKETLIMQKKLIDNEKEFHNTNIKYENLLNEHDSLISDIKERTEKLSTIEKDYNLLFVKYNETQDEIKMHEQKTQEIFNECNELVEYMKKKENKIKEFDEHIKKIEIKYKEEKEKNDILTKDNISLDNLNSKYKEDIELYKKKWDSMQTELKLRLSKIEELELIQKNAENEIFYLKSATYKFEMNLKEAHDELNRTNESVVKLKKEVNEKKMNIDILKEQIIKRDYFLYNINKSYKSKEYFYKNLKQRVQGFNKTFIELCENFEMSEIKKFNELYEDFEYNDNDYKKNVSNFLMNKKEAFLDTAEEIVKKVDVLAEFNSKYEEEKKEMINKIKELENKLNIKMNENNLLYEQYENNLKNILVERDERVEDCIILSEDVKKKNNEINILMKDLEDKNIELNEVNMKCTFLSNEVQNLENAKNHLKEKLRDIETNLDKQIDILKKENDYLRDDVYNLKNIIHNLDNDIIKLKDTVDNLNQEKYEYEKEIDKLREIIEEEKKFNDILKENEQNFIKEIKEAHLYAVTKEEEINTLKLNYELEQKKYIDQIDKLKIQNDEINNSVKNKLKVVSDLEAKMLEYKVLLDKNTSMKMLVQDLENKIDDLIKDNEKLSVDLKKEKILGQEKEKNIVSLNENIKIFEKKILEHDSMLLKLKDEKEQLNQEILILNDIKKNKDHLIEELENNLRRAVFGDIKISEIEKTKLEHKIFTEEDLGLNGDVDFNDLVNSKLCIFNNNNNNINVKELKKYSLLLKEENDNIKQELRKLKDKLLIDERKNVEMERTIERRDEIIRKMNNEIISYNEKIKNLEKDTSQLNSELYAVNELLALRSDECKELSMELYELTDVKNKLITKNEVFQKQIEFFKQQIEEKSEILNDLDMKKVENDYKENEKNNIINEYNKTLNFYYKICSHIIYYKKYIEKELNTKDNVENEILINSLNLSNVSDSINNELTNLKINDTNEISDYINEFLKCVRLLIFKKRVFESKLENAEKKYNDFKEKLKEDRELINDLKKKLRQNEEYNLNNKNSYDNNQYNKCVNNKSPINYKETIFEILNSDKNKMVEEKNNMFLKYENEKLIEENKYLNDQIHNLYNLQNSVNELKKKKEKNENDNEQTDYTYVAENKCLKLQIETVNNELNIYKNKNEYLKKKIENYEEIIDNLQNKIINIIDKQKECDEEFYKMEKELERKSKYIENLIKKRKEDQESLEIEYSKSLKFEKEFLSLNDEIFKKESKIKEYEEILKKLNEDIKEHIKEKEQLKEYVENMKTKYELFENKYNEPFDVFEKEKERESEIKKKDENDLLGKLKNYDEIITNLLDEKAKLLHKYDELKKIFDEKLKTQSMLHEEISELKKINEDLSEKNNSLSENVKNLVKENEQYNMKFLNLDKEKLDLYMKYLKASEELNNISSSNLHEKSNLKKNDDKLMNSLLLIEKEIKEKEENLEIKLNSIKKYDGKNNKKETEDIEQQKDIIIKKIKGEINDLTIENDLLKVKISELESLNKNIFNDNKELIKIISSIDGKNISDKNDGNLKILEIENSNNYKDLVTENKLEKEENENLKLEINNLKYKIDEYKIIMNKNSHYEKSYKKVKNYLFYLNDKIKTFIEIFNESNFNYEYFRTELKKIKSTNLMIIEDVFESIDGIASKKNLPSDYSLDDDNSSIYSQVIVNFFTAYNNERHENDIIINREELNKFYKFIIKLKEEYKKKCLLTENQKYIIEELNKEVFNYSKQNGKHQEEKEKLRNRINEIINENSMNIEEFSKMRESLLNKLEEEINKNKKLSEEKNVENKHSNIYEKIQIKVESPLSLKNIDDNIKDEEKDNRNLNKISILLDEYKELIESRSKLLVENNKFMSENDTLKEVIKNMDEKINNLIDELNEKNIVINNKNFEIEQMNLDKTKYSKNETNNVIREYEEIILIIEQKNNELENKYEKLKKCNNEVNSKYNNLFNEYNSLKDFLKEKKNEASVSDLKEKDNVENDISENKKNKENITNYIESLDLLKDNNSLTLKKHINLIELLNNDFIKNSELENFINLLKKDINSIMNDNYYNELISTKNELIKKIKEKENEVKNYEIVINNMNLCLDNKEEEIDNLKYIYEEELRIKENLQKKLDESHKQKNSDIFLKNEEMFLKIESDYETLLNEYKISLHSLEEANRKLEELKNEKEENEKIKEKEVKEKELIIKNLESINNQLEEKINEIKKSLNEELELKENVIKKKLEILDTLNNEIKFLNNEKNTNNTYIKELELKVANSNNEISTLDSFLKDSKEEINFIKNLLNEKENEISELKQKIDNYINHVNDSNICNKNLDVNNRNINETETSKKSEEIIYYENEIDHLKKSNQIENDLHYKKLNELRTELKNSFTNYNKLKFDTNKKIEEYEEEAKNLKYYMNILEEENEKKNKKYALVEIAIKEMDNEIKILKDDIDQKNMYIKDLENTIEKNSREMEILEEDTKILEHKIITYIESKRNNIEELINQINNETKTKYLSFIKNVMIKVHQNYMKKELKEEIDDTFMKKEKDIISLEETLNKMISEKNKYEKEINEKKQELNILNDKKNSCNDELNNLINEYENKKKEINNKLNEIDMKEKNIIHKENELMHQNEKFMIKESELIKRKEELVNRENELIQNKEDLINKTNELMIKKEELNNDKIHMEELKNDLMIKFEKLYSAHNDIKMKETKLKKIYEKLKDHNIIELLDVNNNESVLNDSLNNNIKNSPSLKKLAEDDVDNENESLNLDSLEYTTYFKEFKKRIKNLKSDLINREKDLEIYKKTFEIEKKEKEIYKIELEKLKELLNIEQMNKKNIDEELAKYKSDDTNILTSLKESEALLNEKNKQILDLQQKLIEFSNEINILDNNKNLLQEKNDDYEKKIEDLNSVIKDYEKEINELNKEKLSITKKSIEKIIYDGEDIKKLKDNLDEAHELIINLKNKNEELYNINIELQQANKDMRCDIDILLANIENMNDEKIFNEKKIKEDEVKYNELKIIYEEKVEECKKIFNMLSLKMKKKLALEKEQEGGKLENNNINNSIVSIYDESDVDQDRKIFHELNQKNKIIESLNDKISQYDKENLKKQEIIYEYKNIINNISSKIHIFEENLHFLIQLNEFINENDCSYENVLLLLKDSMIYKKILNKILYENQFYNKIILIKECLFDMIRKNTSSVKETLKLSLLKKKNSKKMGDLIDNNPLYYSENLDSFHKTNEELTDNLDNKLKNIDDDFGNFENVCIDIYNSYKKNDWNNIHNKLSELEYHFINILNNIINEIKKINKNINIEKEELKKNVKILKKKMNSLSNDFFKNVEELDKLKNLLTKESAKNEILLKENEELSMLYKKLNDDYNDKVVIIQNNEYELKNLQEQLIEKNQTKTRTEKINYYLKTDLNYLNTSLDQATHSLNELNHENMKNKIILKELTEKNIYLKNEICEKEKIIENLEKNLESKNNVINELKEFNEILIKNIEEKSEYNEHNKNVNEEDNKRKINKNKSSSIYKEVFTNEPYEEINKKELVIIINKLENDNEILVEEMEMLKNNFDVLKEKKKELEEIINSNDIALNKKEIELNDAIIEKEKVMEEIKRYKIKCIQIIDICFNKDFNIVDIREKITAIFENEDEEIIDIINCHKSMLYNNKIEKSNELQDDTISLEQDKVIHIEEMSKKNEELIKKNEEIWKLNKYIEDLNRDITDKNYIIIKNQQDIENKDDLLEKNKNYINFLKDQIKLLCNNIDENNLFDINNVKLSPALRSIIKRSSFNNNIHDKHNEKEKTNYEGIMSEDILKKSDIFDQSEKRLSDYNNQEHFNFYDENEVKIEEMKLEVDELNDKLKNADSQIKILKQENNDLIEKCEFLREELKNTQGTKRHLMLCESRLNILQKELEDKQKKIDAQNKTVDECVDIYVEENSENFNKILELKKENEKYKIEINISNDEIFKLKNEVQIYKNDIKNLNSTLDFYKSIHDELMNEFNTEESHNVYYIKLCEHYKKENENFREHIKSEEENKKQLLNSIMEIRNQLNKTMKENYEITLDLEFFQMQNSLLKDSCNYYKERESILINNIDENNDNLKIIENYKEENLKVFIKKLKEEIQKLHDEINKKSKTIVSLKYQIKEYHFEEFSKKSGNLQNNEVEEIININNMTYIQNNLCIYINLFKSVLFIISEILFFTDPTNSLYFEILTLLKLKNDNESEAELDTTIQNFKFSKIDCDNIFQSVLKSKHILREKLQLLQLKIC</sequence>
<proteinExistence type="predicted"/>
<feature type="coiled-coil region" evidence="1">
    <location>
        <begin position="4526"/>
        <end position="4602"/>
    </location>
</feature>
<feature type="coiled-coil region" evidence="1">
    <location>
        <begin position="2248"/>
        <end position="2296"/>
    </location>
</feature>
<feature type="coiled-coil region" evidence="1">
    <location>
        <begin position="47"/>
        <end position="249"/>
    </location>
</feature>
<feature type="coiled-coil region" evidence="1">
    <location>
        <begin position="486"/>
        <end position="659"/>
    </location>
</feature>
<feature type="coiled-coil region" evidence="1">
    <location>
        <begin position="705"/>
        <end position="767"/>
    </location>
</feature>
<feature type="coiled-coil region" evidence="1">
    <location>
        <begin position="4821"/>
        <end position="5037"/>
    </location>
</feature>
<feature type="coiled-coil region" evidence="1">
    <location>
        <begin position="1336"/>
        <end position="1582"/>
    </location>
</feature>
<dbReference type="VEuPathDB" id="PlasmoDB:PGAL8A_00461500"/>
<evidence type="ECO:0000313" key="3">
    <source>
        <dbReference type="Proteomes" id="UP000220797"/>
    </source>
</evidence>
<feature type="coiled-coil region" evidence="1">
    <location>
        <begin position="3399"/>
        <end position="3507"/>
    </location>
</feature>
<dbReference type="Proteomes" id="UP000220797">
    <property type="component" value="Unassembled WGS sequence"/>
</dbReference>
<protein>
    <submittedName>
        <fullName evidence="2">Uncharacterized protein</fullName>
    </submittedName>
</protein>
<dbReference type="OrthoDB" id="377534at2759"/>
<dbReference type="Gene3D" id="1.10.287.1490">
    <property type="match status" value="1"/>
</dbReference>
<feature type="coiled-coil region" evidence="1">
    <location>
        <begin position="3544"/>
        <end position="3687"/>
    </location>
</feature>
<evidence type="ECO:0000256" key="1">
    <source>
        <dbReference type="SAM" id="Coils"/>
    </source>
</evidence>
<dbReference type="GeneID" id="39733148"/>
<reference evidence="2" key="1">
    <citation type="submission" date="2015-04" db="EMBL/GenBank/DDBJ databases">
        <authorList>
            <consortium name="Pathogen Informatics"/>
        </authorList>
    </citation>
    <scope>NUCLEOTIDE SEQUENCE [LARGE SCALE GENOMIC DNA]</scope>
    <source>
        <strain evidence="2">8A</strain>
    </source>
</reference>
<feature type="coiled-coil region" evidence="1">
    <location>
        <begin position="1607"/>
        <end position="1707"/>
    </location>
</feature>
<feature type="coiled-coil region" evidence="1">
    <location>
        <begin position="3770"/>
        <end position="3990"/>
    </location>
</feature>
<feature type="coiled-coil region" evidence="1">
    <location>
        <begin position="1761"/>
        <end position="1837"/>
    </location>
</feature>
<feature type="coiled-coil region" evidence="1">
    <location>
        <begin position="3069"/>
        <end position="3138"/>
    </location>
</feature>
<feature type="coiled-coil region" evidence="1">
    <location>
        <begin position="2104"/>
        <end position="2198"/>
    </location>
</feature>
<feature type="coiled-coil region" evidence="1">
    <location>
        <begin position="2326"/>
        <end position="2409"/>
    </location>
</feature>
<keyword evidence="3" id="KW-1185">Reference proteome</keyword>
<organism evidence="2 3">
    <name type="scientific">Plasmodium gallinaceum</name>
    <dbReference type="NCBI Taxonomy" id="5849"/>
    <lineage>
        <taxon>Eukaryota</taxon>
        <taxon>Sar</taxon>
        <taxon>Alveolata</taxon>
        <taxon>Apicomplexa</taxon>
        <taxon>Aconoidasida</taxon>
        <taxon>Haemosporida</taxon>
        <taxon>Plasmodiidae</taxon>
        <taxon>Plasmodium</taxon>
        <taxon>Plasmodium (Haemamoeba)</taxon>
    </lineage>
</organism>
<feature type="coiled-coil region" evidence="1">
    <location>
        <begin position="2738"/>
        <end position="2903"/>
    </location>
</feature>
<keyword evidence="1" id="KW-0175">Coiled coil</keyword>